<sequence>MHLVRHGEVDNPGKVIYERLPGFPLTPSGHRMAEAAAAALDGIDVAHLAASPLERTMQTAAPISATLRVPVTPDERLVEARHRLAGRRVDMSLRALANPAHWLALHNPFRPSWGEPYTEVRTRMLAAIDDARTVAAGRDAVLVSHQLPIWILRRHWQGGRLWHDPRRRQCALASITTLHFTGDELTDLTYRET</sequence>
<dbReference type="AlphaFoldDB" id="A0A9W6SMC7"/>
<dbReference type="SUPFAM" id="SSF53254">
    <property type="entry name" value="Phosphoglycerate mutase-like"/>
    <property type="match status" value="1"/>
</dbReference>
<dbReference type="Gene3D" id="3.40.50.1240">
    <property type="entry name" value="Phosphoglycerate mutase-like"/>
    <property type="match status" value="1"/>
</dbReference>
<protein>
    <submittedName>
        <fullName evidence="1">Histidine phosphatase family protein</fullName>
    </submittedName>
</protein>
<dbReference type="PANTHER" id="PTHR48100">
    <property type="entry name" value="BROAD-SPECIFICITY PHOSPHATASE YOR283W-RELATED"/>
    <property type="match status" value="1"/>
</dbReference>
<dbReference type="Pfam" id="PF00300">
    <property type="entry name" value="His_Phos_1"/>
    <property type="match status" value="1"/>
</dbReference>
<dbReference type="PANTHER" id="PTHR48100:SF51">
    <property type="entry name" value="PHOSPHOGLYCERATE MUTASE"/>
    <property type="match status" value="1"/>
</dbReference>
<dbReference type="GO" id="GO:0016791">
    <property type="term" value="F:phosphatase activity"/>
    <property type="evidence" value="ECO:0007669"/>
    <property type="project" value="TreeGrafter"/>
</dbReference>
<dbReference type="InterPro" id="IPR050275">
    <property type="entry name" value="PGM_Phosphatase"/>
</dbReference>
<organism evidence="1 2">
    <name type="scientific">Actinorhabdospora filicis</name>
    <dbReference type="NCBI Taxonomy" id="1785913"/>
    <lineage>
        <taxon>Bacteria</taxon>
        <taxon>Bacillati</taxon>
        <taxon>Actinomycetota</taxon>
        <taxon>Actinomycetes</taxon>
        <taxon>Micromonosporales</taxon>
        <taxon>Micromonosporaceae</taxon>
        <taxon>Actinorhabdospora</taxon>
    </lineage>
</organism>
<reference evidence="1" key="1">
    <citation type="submission" date="2023-03" db="EMBL/GenBank/DDBJ databases">
        <title>Actinorhabdospora filicis NBRC 111898.</title>
        <authorList>
            <person name="Ichikawa N."/>
            <person name="Sato H."/>
            <person name="Tonouchi N."/>
        </authorList>
    </citation>
    <scope>NUCLEOTIDE SEQUENCE</scope>
    <source>
        <strain evidence="1">NBRC 111898</strain>
    </source>
</reference>
<dbReference type="InterPro" id="IPR013078">
    <property type="entry name" value="His_Pase_superF_clade-1"/>
</dbReference>
<dbReference type="Proteomes" id="UP001165079">
    <property type="component" value="Unassembled WGS sequence"/>
</dbReference>
<proteinExistence type="predicted"/>
<dbReference type="CDD" id="cd07067">
    <property type="entry name" value="HP_PGM_like"/>
    <property type="match status" value="1"/>
</dbReference>
<evidence type="ECO:0000313" key="2">
    <source>
        <dbReference type="Proteomes" id="UP001165079"/>
    </source>
</evidence>
<evidence type="ECO:0000313" key="1">
    <source>
        <dbReference type="EMBL" id="GLZ78444.1"/>
    </source>
</evidence>
<comment type="caution">
    <text evidence="1">The sequence shown here is derived from an EMBL/GenBank/DDBJ whole genome shotgun (WGS) entry which is preliminary data.</text>
</comment>
<name>A0A9W6SMC7_9ACTN</name>
<dbReference type="EMBL" id="BSTX01000002">
    <property type="protein sequence ID" value="GLZ78444.1"/>
    <property type="molecule type" value="Genomic_DNA"/>
</dbReference>
<dbReference type="GO" id="GO:0005737">
    <property type="term" value="C:cytoplasm"/>
    <property type="evidence" value="ECO:0007669"/>
    <property type="project" value="TreeGrafter"/>
</dbReference>
<accession>A0A9W6SMC7</accession>
<dbReference type="SMART" id="SM00855">
    <property type="entry name" value="PGAM"/>
    <property type="match status" value="1"/>
</dbReference>
<gene>
    <name evidence="1" type="ORF">Afil01_32510</name>
</gene>
<keyword evidence="2" id="KW-1185">Reference proteome</keyword>
<dbReference type="InterPro" id="IPR029033">
    <property type="entry name" value="His_PPase_superfam"/>
</dbReference>